<name>A0A4Y7TAM2_COPMI</name>
<protein>
    <recommendedName>
        <fullName evidence="3">F-box domain-containing protein</fullName>
    </recommendedName>
</protein>
<dbReference type="EMBL" id="QPFP01000019">
    <property type="protein sequence ID" value="TEB31225.1"/>
    <property type="molecule type" value="Genomic_DNA"/>
</dbReference>
<dbReference type="InterPro" id="IPR032675">
    <property type="entry name" value="LRR_dom_sf"/>
</dbReference>
<evidence type="ECO:0008006" key="3">
    <source>
        <dbReference type="Google" id="ProtNLM"/>
    </source>
</evidence>
<dbReference type="AlphaFoldDB" id="A0A4Y7TAM2"/>
<dbReference type="Gene3D" id="3.80.10.10">
    <property type="entry name" value="Ribonuclease Inhibitor"/>
    <property type="match status" value="1"/>
</dbReference>
<evidence type="ECO:0000313" key="1">
    <source>
        <dbReference type="EMBL" id="TEB31225.1"/>
    </source>
</evidence>
<dbReference type="Proteomes" id="UP000298030">
    <property type="component" value="Unassembled WGS sequence"/>
</dbReference>
<gene>
    <name evidence="1" type="ORF">FA13DRAFT_1791515</name>
</gene>
<reference evidence="1 2" key="1">
    <citation type="journal article" date="2019" name="Nat. Ecol. Evol.">
        <title>Megaphylogeny resolves global patterns of mushroom evolution.</title>
        <authorList>
            <person name="Varga T."/>
            <person name="Krizsan K."/>
            <person name="Foldi C."/>
            <person name="Dima B."/>
            <person name="Sanchez-Garcia M."/>
            <person name="Sanchez-Ramirez S."/>
            <person name="Szollosi G.J."/>
            <person name="Szarkandi J.G."/>
            <person name="Papp V."/>
            <person name="Albert L."/>
            <person name="Andreopoulos W."/>
            <person name="Angelini C."/>
            <person name="Antonin V."/>
            <person name="Barry K.W."/>
            <person name="Bougher N.L."/>
            <person name="Buchanan P."/>
            <person name="Buyck B."/>
            <person name="Bense V."/>
            <person name="Catcheside P."/>
            <person name="Chovatia M."/>
            <person name="Cooper J."/>
            <person name="Damon W."/>
            <person name="Desjardin D."/>
            <person name="Finy P."/>
            <person name="Geml J."/>
            <person name="Haridas S."/>
            <person name="Hughes K."/>
            <person name="Justo A."/>
            <person name="Karasinski D."/>
            <person name="Kautmanova I."/>
            <person name="Kiss B."/>
            <person name="Kocsube S."/>
            <person name="Kotiranta H."/>
            <person name="LaButti K.M."/>
            <person name="Lechner B.E."/>
            <person name="Liimatainen K."/>
            <person name="Lipzen A."/>
            <person name="Lukacs Z."/>
            <person name="Mihaltcheva S."/>
            <person name="Morgado L.N."/>
            <person name="Niskanen T."/>
            <person name="Noordeloos M.E."/>
            <person name="Ohm R.A."/>
            <person name="Ortiz-Santana B."/>
            <person name="Ovrebo C."/>
            <person name="Racz N."/>
            <person name="Riley R."/>
            <person name="Savchenko A."/>
            <person name="Shiryaev A."/>
            <person name="Soop K."/>
            <person name="Spirin V."/>
            <person name="Szebenyi C."/>
            <person name="Tomsovsky M."/>
            <person name="Tulloss R.E."/>
            <person name="Uehling J."/>
            <person name="Grigoriev I.V."/>
            <person name="Vagvolgyi C."/>
            <person name="Papp T."/>
            <person name="Martin F.M."/>
            <person name="Miettinen O."/>
            <person name="Hibbett D.S."/>
            <person name="Nagy L.G."/>
        </authorList>
    </citation>
    <scope>NUCLEOTIDE SEQUENCE [LARGE SCALE GENOMIC DNA]</scope>
    <source>
        <strain evidence="1 2">FP101781</strain>
    </source>
</reference>
<dbReference type="OrthoDB" id="3171058at2759"/>
<sequence>MTLDALPAEVLNRIIKFTLPPEVARSGDVDNEHSHPFATSVRRCPRAQVAGSLSPVCKSLYHATAPVIWEHVIIDSTRRLAAVAGAIEDHPHLGNFTRRLEVRVPSRYSLRKLISMVKAMHGLKTFIVGQLGPTNLSPPPLPTVLIKTLVATSQTIERLQFSGRGEAPTLKHMSLINRSFSQLRCLQFNHLAIQSGEAMPTTNHFIFSQLTTLSIGDRDRVSQTHQLDRFLRKVRHANALPSLRRFDVFSDSPLLPFFFLVHGHKIEHLSYSTDSHYMLKAPYLLDHCKKVETLTIAANWLSADLRPSNNPFPPFTLIRRINIIRHDYKTTWDCADLVLGFILIRQWAFLKCVYLDPQGLLINLNDFHFNPPFSGVRQIG</sequence>
<organism evidence="1 2">
    <name type="scientific">Coprinellus micaceus</name>
    <name type="common">Glistening ink-cap mushroom</name>
    <name type="synonym">Coprinus micaceus</name>
    <dbReference type="NCBI Taxonomy" id="71717"/>
    <lineage>
        <taxon>Eukaryota</taxon>
        <taxon>Fungi</taxon>
        <taxon>Dikarya</taxon>
        <taxon>Basidiomycota</taxon>
        <taxon>Agaricomycotina</taxon>
        <taxon>Agaricomycetes</taxon>
        <taxon>Agaricomycetidae</taxon>
        <taxon>Agaricales</taxon>
        <taxon>Agaricineae</taxon>
        <taxon>Psathyrellaceae</taxon>
        <taxon>Coprinellus</taxon>
    </lineage>
</organism>
<comment type="caution">
    <text evidence="1">The sequence shown here is derived from an EMBL/GenBank/DDBJ whole genome shotgun (WGS) entry which is preliminary data.</text>
</comment>
<keyword evidence="2" id="KW-1185">Reference proteome</keyword>
<proteinExistence type="predicted"/>
<evidence type="ECO:0000313" key="2">
    <source>
        <dbReference type="Proteomes" id="UP000298030"/>
    </source>
</evidence>
<accession>A0A4Y7TAM2</accession>